<dbReference type="PANTHER" id="PTHR46344:SF4">
    <property type="entry name" value="OS07G0153400 PROTEIN"/>
    <property type="match status" value="1"/>
</dbReference>
<sequence length="680" mass="75303">MQRVRVSSQQVPVHKLGDSQMTLSPKFRFAAIQSSLSDPSSELELSLRGEPLIPGLPDDIALNCLLQLPVKSHAACRAVCKRWYLLLGSKERFFTRRKELGFHDPWLFVFAFHKCTGKIQWQVLDLTHLSWHPIPAMPCKDKVCPRGFRCVSIPQEGALFVCGGVISDVDWPLNLVLKYEMWKNRWTVMKKMITARSFFASGVIDGMIYVAGGNSTDLFELNSAEVLDPDKGIWCPVANMGTNMSSYDAAVLNGKLLVTEGWLWPFYVVPRGRIYDPTTDNWESMAAGLREGWTGSSVVVYGHLFVVTEHERTKLKVYDTDTDSWETVEGPPLPEQICKPFSINCCDCRIYVVGRNLHVAVGHILRLNRGSTSEKKKGFSVQWQVVDAPESFSELTPSSAQTSVTPPTASAAVSEPTIVPTPANLMAQGNLPPATGNHISLNASSQIPFKLARNGGNHASWKSQITNLLFGYGLLCFVDGTYPCSLQTDPSYLLWTRQDRLVLLGIQATVNSKISPMINSCITFVDAWNKLETSFANRSNTRMISIITSLMSNKKAGKPVAAYISRVKSLVDDLALIGHPLNNAQIVTYILNGLGDEFKELAAAVRVRDTPISFEDLYDKLLDEELLCNHGVPKEEEVQVTAQLLQKGRSGRGGHRGGYTNTTHGLATNPSEKHSQPPHL</sequence>
<dbReference type="Gene3D" id="2.120.10.80">
    <property type="entry name" value="Kelch-type beta propeller"/>
    <property type="match status" value="1"/>
</dbReference>
<feature type="compositionally biased region" description="Basic and acidic residues" evidence="3">
    <location>
        <begin position="671"/>
        <end position="680"/>
    </location>
</feature>
<keyword evidence="1" id="KW-0880">Kelch repeat</keyword>
<dbReference type="InterPro" id="IPR015915">
    <property type="entry name" value="Kelch-typ_b-propeller"/>
</dbReference>
<dbReference type="CDD" id="cd22152">
    <property type="entry name" value="F-box_AtAFR-like"/>
    <property type="match status" value="1"/>
</dbReference>
<organism evidence="5 6">
    <name type="scientific">Nyssa sinensis</name>
    <dbReference type="NCBI Taxonomy" id="561372"/>
    <lineage>
        <taxon>Eukaryota</taxon>
        <taxon>Viridiplantae</taxon>
        <taxon>Streptophyta</taxon>
        <taxon>Embryophyta</taxon>
        <taxon>Tracheophyta</taxon>
        <taxon>Spermatophyta</taxon>
        <taxon>Magnoliopsida</taxon>
        <taxon>eudicotyledons</taxon>
        <taxon>Gunneridae</taxon>
        <taxon>Pentapetalae</taxon>
        <taxon>asterids</taxon>
        <taxon>Cornales</taxon>
        <taxon>Nyssaceae</taxon>
        <taxon>Nyssa</taxon>
    </lineage>
</organism>
<dbReference type="Gene3D" id="1.20.1280.50">
    <property type="match status" value="1"/>
</dbReference>
<dbReference type="Pfam" id="PF14223">
    <property type="entry name" value="Retrotran_gag_2"/>
    <property type="match status" value="1"/>
</dbReference>
<dbReference type="OrthoDB" id="45365at2759"/>
<keyword evidence="6" id="KW-1185">Reference proteome</keyword>
<evidence type="ECO:0000256" key="3">
    <source>
        <dbReference type="SAM" id="MobiDB-lite"/>
    </source>
</evidence>
<accession>A0A5J4Z8M0</accession>
<dbReference type="SMART" id="SM00612">
    <property type="entry name" value="Kelch"/>
    <property type="match status" value="2"/>
</dbReference>
<feature type="region of interest" description="Disordered" evidence="3">
    <location>
        <begin position="646"/>
        <end position="680"/>
    </location>
</feature>
<dbReference type="SUPFAM" id="SSF81383">
    <property type="entry name" value="F-box domain"/>
    <property type="match status" value="1"/>
</dbReference>
<dbReference type="InterPro" id="IPR006652">
    <property type="entry name" value="Kelch_1"/>
</dbReference>
<protein>
    <recommendedName>
        <fullName evidence="4">F-box domain-containing protein</fullName>
    </recommendedName>
</protein>
<evidence type="ECO:0000256" key="2">
    <source>
        <dbReference type="ARBA" id="ARBA00022737"/>
    </source>
</evidence>
<gene>
    <name evidence="5" type="ORF">F0562_018094</name>
</gene>
<dbReference type="EMBL" id="CM018052">
    <property type="protein sequence ID" value="KAA8514915.1"/>
    <property type="molecule type" value="Genomic_DNA"/>
</dbReference>
<evidence type="ECO:0000259" key="4">
    <source>
        <dbReference type="SMART" id="SM00256"/>
    </source>
</evidence>
<dbReference type="PANTHER" id="PTHR46344">
    <property type="entry name" value="OS02G0202900 PROTEIN"/>
    <property type="match status" value="1"/>
</dbReference>
<evidence type="ECO:0000313" key="6">
    <source>
        <dbReference type="Proteomes" id="UP000325577"/>
    </source>
</evidence>
<reference evidence="5 6" key="1">
    <citation type="submission" date="2019-09" db="EMBL/GenBank/DDBJ databases">
        <title>A chromosome-level genome assembly of the Chinese tupelo Nyssa sinensis.</title>
        <authorList>
            <person name="Yang X."/>
            <person name="Kang M."/>
            <person name="Yang Y."/>
            <person name="Xiong H."/>
            <person name="Wang M."/>
            <person name="Zhang Z."/>
            <person name="Wang Z."/>
            <person name="Wu H."/>
            <person name="Ma T."/>
            <person name="Liu J."/>
            <person name="Xi Z."/>
        </authorList>
    </citation>
    <scope>NUCLEOTIDE SEQUENCE [LARGE SCALE GENOMIC DNA]</scope>
    <source>
        <strain evidence="5">J267</strain>
        <tissue evidence="5">Leaf</tissue>
    </source>
</reference>
<dbReference type="Pfam" id="PF01344">
    <property type="entry name" value="Kelch_1"/>
    <property type="match status" value="1"/>
</dbReference>
<name>A0A5J4Z8M0_9ASTE</name>
<dbReference type="InterPro" id="IPR001810">
    <property type="entry name" value="F-box_dom"/>
</dbReference>
<keyword evidence="2" id="KW-0677">Repeat</keyword>
<dbReference type="Proteomes" id="UP000325577">
    <property type="component" value="Linkage Group LG9"/>
</dbReference>
<dbReference type="InterPro" id="IPR036047">
    <property type="entry name" value="F-box-like_dom_sf"/>
</dbReference>
<evidence type="ECO:0000256" key="1">
    <source>
        <dbReference type="ARBA" id="ARBA00022441"/>
    </source>
</evidence>
<dbReference type="Pfam" id="PF00646">
    <property type="entry name" value="F-box"/>
    <property type="match status" value="1"/>
</dbReference>
<evidence type="ECO:0000313" key="5">
    <source>
        <dbReference type="EMBL" id="KAA8514915.1"/>
    </source>
</evidence>
<feature type="domain" description="F-box" evidence="4">
    <location>
        <begin position="56"/>
        <end position="96"/>
    </location>
</feature>
<dbReference type="AlphaFoldDB" id="A0A5J4Z8M0"/>
<dbReference type="SUPFAM" id="SSF117281">
    <property type="entry name" value="Kelch motif"/>
    <property type="match status" value="1"/>
</dbReference>
<dbReference type="SMART" id="SM00256">
    <property type="entry name" value="FBOX"/>
    <property type="match status" value="1"/>
</dbReference>
<proteinExistence type="predicted"/>